<evidence type="ECO:0000313" key="6">
    <source>
        <dbReference type="EMBL" id="EFI98525.1"/>
    </source>
</evidence>
<dbReference type="FunFam" id="3.10.260.10:FF:000001">
    <property type="entry name" value="APSES transcription factor (MbpA)"/>
    <property type="match status" value="1"/>
</dbReference>
<dbReference type="Proteomes" id="UP000007431">
    <property type="component" value="Unassembled WGS sequence"/>
</dbReference>
<dbReference type="PANTHER" id="PTHR43828">
    <property type="entry name" value="ASPARAGINASE"/>
    <property type="match status" value="1"/>
</dbReference>
<dbReference type="FunCoup" id="D8Q1L1">
    <property type="interactions" value="158"/>
</dbReference>
<feature type="repeat" description="ANK" evidence="3">
    <location>
        <begin position="365"/>
        <end position="397"/>
    </location>
</feature>
<dbReference type="PROSITE" id="PS50297">
    <property type="entry name" value="ANK_REP_REGION"/>
    <property type="match status" value="2"/>
</dbReference>
<dbReference type="SUPFAM" id="SSF54616">
    <property type="entry name" value="DNA-binding domain of Mlu1-box binding protein MBP1"/>
    <property type="match status" value="1"/>
</dbReference>
<dbReference type="InParanoid" id="D8Q1L1"/>
<dbReference type="Gene3D" id="1.25.40.20">
    <property type="entry name" value="Ankyrin repeat-containing domain"/>
    <property type="match status" value="1"/>
</dbReference>
<dbReference type="STRING" id="578458.D8Q1L1"/>
<dbReference type="SMART" id="SM01252">
    <property type="entry name" value="KilA-N"/>
    <property type="match status" value="1"/>
</dbReference>
<proteinExistence type="predicted"/>
<keyword evidence="1" id="KW-0677">Repeat</keyword>
<evidence type="ECO:0000256" key="2">
    <source>
        <dbReference type="ARBA" id="ARBA00023043"/>
    </source>
</evidence>
<dbReference type="HOGENOM" id="CLU_009666_1_0_1"/>
<dbReference type="PANTHER" id="PTHR43828:SF3">
    <property type="entry name" value="CHROMO DOMAIN-CONTAINING PROTEIN"/>
    <property type="match status" value="1"/>
</dbReference>
<dbReference type="InterPro" id="IPR002110">
    <property type="entry name" value="Ankyrin_rpt"/>
</dbReference>
<accession>D8Q1L1</accession>
<dbReference type="InterPro" id="IPR036887">
    <property type="entry name" value="HTH_APSES_sf"/>
</dbReference>
<evidence type="ECO:0000313" key="7">
    <source>
        <dbReference type="Proteomes" id="UP000007431"/>
    </source>
</evidence>
<dbReference type="Pfam" id="PF04383">
    <property type="entry name" value="KilA-N"/>
    <property type="match status" value="1"/>
</dbReference>
<dbReference type="InterPro" id="IPR018004">
    <property type="entry name" value="KilA/APSES_HTH"/>
</dbReference>
<evidence type="ECO:0000256" key="4">
    <source>
        <dbReference type="SAM" id="MobiDB-lite"/>
    </source>
</evidence>
<keyword evidence="2 3" id="KW-0040">ANK repeat</keyword>
<dbReference type="Gene3D" id="3.10.260.10">
    <property type="entry name" value="Transcription regulator HTH, APSES-type DNA-binding domain"/>
    <property type="match status" value="1"/>
</dbReference>
<reference evidence="6 7" key="1">
    <citation type="journal article" date="2010" name="Nat. Biotechnol.">
        <title>Genome sequence of the model mushroom Schizophyllum commune.</title>
        <authorList>
            <person name="Ohm R.A."/>
            <person name="de Jong J.F."/>
            <person name="Lugones L.G."/>
            <person name="Aerts A."/>
            <person name="Kothe E."/>
            <person name="Stajich J.E."/>
            <person name="de Vries R.P."/>
            <person name="Record E."/>
            <person name="Levasseur A."/>
            <person name="Baker S.E."/>
            <person name="Bartholomew K.A."/>
            <person name="Coutinho P.M."/>
            <person name="Erdmann S."/>
            <person name="Fowler T.J."/>
            <person name="Gathman A.C."/>
            <person name="Lombard V."/>
            <person name="Henrissat B."/>
            <person name="Knabe N."/>
            <person name="Kuees U."/>
            <person name="Lilly W.W."/>
            <person name="Lindquist E."/>
            <person name="Lucas S."/>
            <person name="Magnuson J.K."/>
            <person name="Piumi F."/>
            <person name="Raudaskoski M."/>
            <person name="Salamov A."/>
            <person name="Schmutz J."/>
            <person name="Schwarze F.W.M.R."/>
            <person name="vanKuyk P.A."/>
            <person name="Horton J.S."/>
            <person name="Grigoriev I.V."/>
            <person name="Woesten H.A.B."/>
        </authorList>
    </citation>
    <scope>NUCLEOTIDE SEQUENCE [LARGE SCALE GENOMIC DNA]</scope>
    <source>
        <strain evidence="7">H4-8 / FGSC 9210</strain>
    </source>
</reference>
<dbReference type="SMART" id="SM00248">
    <property type="entry name" value="ANK"/>
    <property type="match status" value="2"/>
</dbReference>
<protein>
    <recommendedName>
        <fullName evidence="5">HTH APSES-type domain-containing protein</fullName>
    </recommendedName>
</protein>
<evidence type="ECO:0000256" key="1">
    <source>
        <dbReference type="ARBA" id="ARBA00022737"/>
    </source>
</evidence>
<dbReference type="GO" id="GO:0030907">
    <property type="term" value="C:MBF transcription complex"/>
    <property type="evidence" value="ECO:0007669"/>
    <property type="project" value="TreeGrafter"/>
</dbReference>
<feature type="compositionally biased region" description="Low complexity" evidence="4">
    <location>
        <begin position="277"/>
        <end position="289"/>
    </location>
</feature>
<dbReference type="OMA" id="HHIAMMA"/>
<feature type="region of interest" description="Disordered" evidence="4">
    <location>
        <begin position="635"/>
        <end position="663"/>
    </location>
</feature>
<dbReference type="eggNOG" id="ENOG502QPWC">
    <property type="taxonomic scope" value="Eukaryota"/>
</dbReference>
<feature type="repeat" description="ANK" evidence="3">
    <location>
        <begin position="485"/>
        <end position="517"/>
    </location>
</feature>
<feature type="compositionally biased region" description="Low complexity" evidence="4">
    <location>
        <begin position="160"/>
        <end position="176"/>
    </location>
</feature>
<sequence length="795" mass="85353">MQSARPAGNGQPPVKIYNAVYSSVQVYECMIRGIAVMRRRADSYVNATQILKVAGVDKGRRTKILEKEILPGTHEIVQGGYGKYQGTWIPLDRGRSIAAQYGVAPLLAPLFDFTPSTNSLAPLPVGGYMPPMPSSLAPPPIMPGSALRLLNQGRAQGLFTPSTSGMSPSMGRPGSGFNSPIPYSSSFTAGQSPFSASSQTPPPAQSLKRHRSEADVDGSVTPTQPPMSSSQPLPLDAPIDIQMSDARTEPDDGPSPNKRARKEPSPAHTNGVVPSRPESTAPASTKASSPQPPPGRHPRLASPPVLPQAYDPTLPLKGTRQHTAIARICQLDDPGPVLEVLRELSPAAPGGSPARFEPDVILDERGHNALHIASALVHTQTIRALLDAGADVHRGNHLGETPLIRACLSTQAYDGASMDKLLELLHPSIRTLDTSRKSVLHHIVALAGVVGRSPHARYYLDALFTWIAKREDGDYKSFLDLQDEHGDTALNIAARVGNRSLVRTLLDVGANRTLPNKLGLRPGDFGIETEELSVGKSEDILAGLRAGPPVPVQKAQDVIADMTAMIQALSADFQVEIKAKQDSLDLTQAHLRAGTRSLAEQRKTIAATQARCAEREHIAAKVRSVQRAFVDEDGFDWTGRDTDPPEEGSNAMDVDSSAKGKEKETKSVVSSAFIYRGRTASIAGLPAPAHPAEFDADPPLPAENSAAALVRMRRMRMWHERMEGVIQARMDKLKGAGAEKEVLCRRIVALCTGTPVEEVEERLGDLLIALESESQVIDVARVSGFLQKVRDGQVG</sequence>
<keyword evidence="7" id="KW-1185">Reference proteome</keyword>
<dbReference type="InterPro" id="IPR051642">
    <property type="entry name" value="SWI6-like"/>
</dbReference>
<dbReference type="SUPFAM" id="SSF48403">
    <property type="entry name" value="Ankyrin repeat"/>
    <property type="match status" value="1"/>
</dbReference>
<name>D8Q1L1_SCHCM</name>
<evidence type="ECO:0000259" key="5">
    <source>
        <dbReference type="PROSITE" id="PS51299"/>
    </source>
</evidence>
<feature type="region of interest" description="Disordered" evidence="4">
    <location>
        <begin position="157"/>
        <end position="315"/>
    </location>
</feature>
<dbReference type="AlphaFoldDB" id="D8Q1L1"/>
<dbReference type="GO" id="GO:0003677">
    <property type="term" value="F:DNA binding"/>
    <property type="evidence" value="ECO:0007669"/>
    <property type="project" value="InterPro"/>
</dbReference>
<dbReference type="GO" id="GO:0001228">
    <property type="term" value="F:DNA-binding transcription activator activity, RNA polymerase II-specific"/>
    <property type="evidence" value="ECO:0007669"/>
    <property type="project" value="UniProtKB-ARBA"/>
</dbReference>
<dbReference type="InterPro" id="IPR003163">
    <property type="entry name" value="Tscrpt_reg_HTH_APSES-type"/>
</dbReference>
<gene>
    <name evidence="6" type="ORF">SCHCODRAFT_76177</name>
</gene>
<feature type="domain" description="HTH APSES-type" evidence="5">
    <location>
        <begin position="16"/>
        <end position="122"/>
    </location>
</feature>
<dbReference type="Pfam" id="PF00023">
    <property type="entry name" value="Ank"/>
    <property type="match status" value="2"/>
</dbReference>
<dbReference type="InterPro" id="IPR036770">
    <property type="entry name" value="Ankyrin_rpt-contain_sf"/>
</dbReference>
<feature type="compositionally biased region" description="Polar residues" evidence="4">
    <location>
        <begin position="177"/>
        <end position="190"/>
    </location>
</feature>
<dbReference type="PROSITE" id="PS51299">
    <property type="entry name" value="HTH_APSES"/>
    <property type="match status" value="1"/>
</dbReference>
<dbReference type="PROSITE" id="PS50088">
    <property type="entry name" value="ANK_REPEAT"/>
    <property type="match status" value="2"/>
</dbReference>
<dbReference type="GO" id="GO:0033309">
    <property type="term" value="C:SBF transcription complex"/>
    <property type="evidence" value="ECO:0007669"/>
    <property type="project" value="TreeGrafter"/>
</dbReference>
<evidence type="ECO:0000256" key="3">
    <source>
        <dbReference type="PROSITE-ProRule" id="PRU00023"/>
    </source>
</evidence>
<dbReference type="EMBL" id="GL377305">
    <property type="protein sequence ID" value="EFI98525.1"/>
    <property type="molecule type" value="Genomic_DNA"/>
</dbReference>
<dbReference type="VEuPathDB" id="FungiDB:SCHCODRAFT_02665806"/>
<organism evidence="7">
    <name type="scientific">Schizophyllum commune (strain H4-8 / FGSC 9210)</name>
    <name type="common">Split gill fungus</name>
    <dbReference type="NCBI Taxonomy" id="578458"/>
    <lineage>
        <taxon>Eukaryota</taxon>
        <taxon>Fungi</taxon>
        <taxon>Dikarya</taxon>
        <taxon>Basidiomycota</taxon>
        <taxon>Agaricomycotina</taxon>
        <taxon>Agaricomycetes</taxon>
        <taxon>Agaricomycetidae</taxon>
        <taxon>Agaricales</taxon>
        <taxon>Schizophyllaceae</taxon>
        <taxon>Schizophyllum</taxon>
    </lineage>
</organism>